<sequence>MSSRLLRDGTADQHAQSQGVMIYRSFLPQSIGLLPLSPQSCLSAWGK</sequence>
<organism evidence="2 3">
    <name type="scientific">Gluconacetobacter liquefaciens</name>
    <name type="common">Acetobacter liquefaciens</name>
    <dbReference type="NCBI Taxonomy" id="89584"/>
    <lineage>
        <taxon>Bacteria</taxon>
        <taxon>Pseudomonadati</taxon>
        <taxon>Pseudomonadota</taxon>
        <taxon>Alphaproteobacteria</taxon>
        <taxon>Acetobacterales</taxon>
        <taxon>Acetobacteraceae</taxon>
        <taxon>Gluconacetobacter</taxon>
    </lineage>
</organism>
<dbReference type="EMBL" id="JABEQI010000001">
    <property type="protein sequence ID" value="MBB2185303.1"/>
    <property type="molecule type" value="Genomic_DNA"/>
</dbReference>
<dbReference type="RefSeq" id="WP_170143084.1">
    <property type="nucleotide sequence ID" value="NZ_BJMI01000010.1"/>
</dbReference>
<reference evidence="2 3" key="1">
    <citation type="submission" date="2018-07" db="EMBL/GenBank/DDBJ databases">
        <title>Genomic Encyclopedia of Type Strains, Phase IV (KMG-IV): sequencing the most valuable type-strain genomes for metagenomic binning, comparative biology and taxonomic classification.</title>
        <authorList>
            <person name="Goeker M."/>
        </authorList>
    </citation>
    <scope>NUCLEOTIDE SEQUENCE [LARGE SCALE GENOMIC DNA]</scope>
    <source>
        <strain evidence="2 3">DSM 5603</strain>
    </source>
</reference>
<evidence type="ECO:0000313" key="1">
    <source>
        <dbReference type="EMBL" id="MBB2185303.1"/>
    </source>
</evidence>
<reference evidence="1 4" key="2">
    <citation type="submission" date="2020-04" db="EMBL/GenBank/DDBJ databases">
        <title>Description of novel Gluconacetobacter.</title>
        <authorList>
            <person name="Sombolestani A."/>
        </authorList>
    </citation>
    <scope>NUCLEOTIDE SEQUENCE [LARGE SCALE GENOMIC DNA]</scope>
    <source>
        <strain evidence="1 4">LMG 1382</strain>
    </source>
</reference>
<name>A0A370GA77_GLULI</name>
<evidence type="ECO:0000313" key="4">
    <source>
        <dbReference type="Proteomes" id="UP000562982"/>
    </source>
</evidence>
<dbReference type="AlphaFoldDB" id="A0A370GA77"/>
<evidence type="ECO:0000313" key="2">
    <source>
        <dbReference type="EMBL" id="RDI40742.1"/>
    </source>
</evidence>
<comment type="caution">
    <text evidence="2">The sequence shown here is derived from an EMBL/GenBank/DDBJ whole genome shotgun (WGS) entry which is preliminary data.</text>
</comment>
<proteinExistence type="predicted"/>
<dbReference type="EMBL" id="QQAW01000001">
    <property type="protein sequence ID" value="RDI40742.1"/>
    <property type="molecule type" value="Genomic_DNA"/>
</dbReference>
<evidence type="ECO:0000313" key="3">
    <source>
        <dbReference type="Proteomes" id="UP000254958"/>
    </source>
</evidence>
<dbReference type="Proteomes" id="UP000254958">
    <property type="component" value="Unassembled WGS sequence"/>
</dbReference>
<accession>A0A370GA77</accession>
<dbReference type="Proteomes" id="UP000562982">
    <property type="component" value="Unassembled WGS sequence"/>
</dbReference>
<gene>
    <name evidence="2" type="ORF">C7453_101541</name>
    <name evidence="1" type="ORF">HLH32_02670</name>
</gene>
<protein>
    <submittedName>
        <fullName evidence="2">Uncharacterized protein</fullName>
    </submittedName>
</protein>
<keyword evidence="3" id="KW-1185">Reference proteome</keyword>